<feature type="region of interest" description="Disordered" evidence="1">
    <location>
        <begin position="195"/>
        <end position="214"/>
    </location>
</feature>
<evidence type="ECO:0000313" key="2">
    <source>
        <dbReference type="EMBL" id="KAF2155857.1"/>
    </source>
</evidence>
<dbReference type="EMBL" id="ML996082">
    <property type="protein sequence ID" value="KAF2155857.1"/>
    <property type="molecule type" value="Genomic_DNA"/>
</dbReference>
<reference evidence="2" key="1">
    <citation type="journal article" date="2020" name="Stud. Mycol.">
        <title>101 Dothideomycetes genomes: a test case for predicting lifestyles and emergence of pathogens.</title>
        <authorList>
            <person name="Haridas S."/>
            <person name="Albert R."/>
            <person name="Binder M."/>
            <person name="Bloem J."/>
            <person name="Labutti K."/>
            <person name="Salamov A."/>
            <person name="Andreopoulos B."/>
            <person name="Baker S."/>
            <person name="Barry K."/>
            <person name="Bills G."/>
            <person name="Bluhm B."/>
            <person name="Cannon C."/>
            <person name="Castanera R."/>
            <person name="Culley D."/>
            <person name="Daum C."/>
            <person name="Ezra D."/>
            <person name="Gonzalez J."/>
            <person name="Henrissat B."/>
            <person name="Kuo A."/>
            <person name="Liang C."/>
            <person name="Lipzen A."/>
            <person name="Lutzoni F."/>
            <person name="Magnuson J."/>
            <person name="Mondo S."/>
            <person name="Nolan M."/>
            <person name="Ohm R."/>
            <person name="Pangilinan J."/>
            <person name="Park H.-J."/>
            <person name="Ramirez L."/>
            <person name="Alfaro M."/>
            <person name="Sun H."/>
            <person name="Tritt A."/>
            <person name="Yoshinaga Y."/>
            <person name="Zwiers L.-H."/>
            <person name="Turgeon B."/>
            <person name="Goodwin S."/>
            <person name="Spatafora J."/>
            <person name="Crous P."/>
            <person name="Grigoriev I."/>
        </authorList>
    </citation>
    <scope>NUCLEOTIDE SEQUENCE</scope>
    <source>
        <strain evidence="2">CBS 260.36</strain>
    </source>
</reference>
<evidence type="ECO:0000256" key="1">
    <source>
        <dbReference type="SAM" id="MobiDB-lite"/>
    </source>
</evidence>
<dbReference type="Proteomes" id="UP000799439">
    <property type="component" value="Unassembled WGS sequence"/>
</dbReference>
<accession>A0A9P4J5M6</accession>
<protein>
    <submittedName>
        <fullName evidence="2">Uncharacterized protein</fullName>
    </submittedName>
</protein>
<organism evidence="2 3">
    <name type="scientific">Myriangium duriaei CBS 260.36</name>
    <dbReference type="NCBI Taxonomy" id="1168546"/>
    <lineage>
        <taxon>Eukaryota</taxon>
        <taxon>Fungi</taxon>
        <taxon>Dikarya</taxon>
        <taxon>Ascomycota</taxon>
        <taxon>Pezizomycotina</taxon>
        <taxon>Dothideomycetes</taxon>
        <taxon>Dothideomycetidae</taxon>
        <taxon>Myriangiales</taxon>
        <taxon>Myriangiaceae</taxon>
        <taxon>Myriangium</taxon>
    </lineage>
</organism>
<proteinExistence type="predicted"/>
<gene>
    <name evidence="2" type="ORF">K461DRAFT_265341</name>
</gene>
<dbReference type="OrthoDB" id="2322999at2759"/>
<evidence type="ECO:0000313" key="3">
    <source>
        <dbReference type="Proteomes" id="UP000799439"/>
    </source>
</evidence>
<keyword evidence="3" id="KW-1185">Reference proteome</keyword>
<comment type="caution">
    <text evidence="2">The sequence shown here is derived from an EMBL/GenBank/DDBJ whole genome shotgun (WGS) entry which is preliminary data.</text>
</comment>
<dbReference type="AlphaFoldDB" id="A0A9P4J5M6"/>
<name>A0A9P4J5M6_9PEZI</name>
<sequence>MIDKASILNNVNLDDTPLPASSYNQLPHIDDMSDVATQHCHAHVLLLKLITSHGLSDKFSVHLIHKHFDLLQGRVMVYESVQEKHLPDFTLCCPRRPEQVTDLRGLYFRATHDGKMAAYEYTTEPADDISAHADFVAAFAHTVLSLGVHNVFALTVQGTHQGLLTEFEMTDLQSTVLVDNAEVSLPVAADQTSTSTDWVANTRPDDTSGSNNLGVVNMMCTSSRKHGHRQRLVRDGEAGELLLNDYPLAKDSAVFAVIACARNMVKAF</sequence>